<dbReference type="EMBL" id="VWOX01000002">
    <property type="protein sequence ID" value="KAA5545862.1"/>
    <property type="molecule type" value="Genomic_DNA"/>
</dbReference>
<dbReference type="NCBIfam" id="TIGR02226">
    <property type="entry name" value="two_anch"/>
    <property type="match status" value="1"/>
</dbReference>
<dbReference type="InterPro" id="IPR002035">
    <property type="entry name" value="VWF_A"/>
</dbReference>
<dbReference type="PANTHER" id="PTHR37464:SF1">
    <property type="entry name" value="BLL2463 PROTEIN"/>
    <property type="match status" value="1"/>
</dbReference>
<organism evidence="3 4">
    <name type="scientific">Roseiconus nitratireducens</name>
    <dbReference type="NCBI Taxonomy" id="2605748"/>
    <lineage>
        <taxon>Bacteria</taxon>
        <taxon>Pseudomonadati</taxon>
        <taxon>Planctomycetota</taxon>
        <taxon>Planctomycetia</taxon>
        <taxon>Pirellulales</taxon>
        <taxon>Pirellulaceae</taxon>
        <taxon>Roseiconus</taxon>
    </lineage>
</organism>
<keyword evidence="1" id="KW-0472">Membrane</keyword>
<dbReference type="SUPFAM" id="SSF53300">
    <property type="entry name" value="vWA-like"/>
    <property type="match status" value="1"/>
</dbReference>
<dbReference type="PROSITE" id="PS50234">
    <property type="entry name" value="VWFA"/>
    <property type="match status" value="1"/>
</dbReference>
<feature type="transmembrane region" description="Helical" evidence="1">
    <location>
        <begin position="6"/>
        <end position="24"/>
    </location>
</feature>
<dbReference type="InterPro" id="IPR024163">
    <property type="entry name" value="Aerotolerance_reg_N"/>
</dbReference>
<evidence type="ECO:0000313" key="3">
    <source>
        <dbReference type="EMBL" id="KAA5545862.1"/>
    </source>
</evidence>
<dbReference type="InterPro" id="IPR011933">
    <property type="entry name" value="Double_TM_dom"/>
</dbReference>
<dbReference type="Pfam" id="PF13519">
    <property type="entry name" value="VWA_2"/>
    <property type="match status" value="1"/>
</dbReference>
<evidence type="ECO:0000256" key="1">
    <source>
        <dbReference type="SAM" id="Phobius"/>
    </source>
</evidence>
<dbReference type="InterPro" id="IPR036465">
    <property type="entry name" value="vWFA_dom_sf"/>
</dbReference>
<feature type="domain" description="VWFA" evidence="2">
    <location>
        <begin position="92"/>
        <end position="217"/>
    </location>
</feature>
<reference evidence="3 4" key="1">
    <citation type="submission" date="2019-08" db="EMBL/GenBank/DDBJ databases">
        <authorList>
            <person name="Dhanesh K."/>
            <person name="Kumar G."/>
            <person name="Sasikala C."/>
            <person name="Venkata Ramana C."/>
        </authorList>
    </citation>
    <scope>NUCLEOTIDE SEQUENCE [LARGE SCALE GENOMIC DNA]</scope>
    <source>
        <strain evidence="3 4">JC645</strain>
    </source>
</reference>
<dbReference type="AlphaFoldDB" id="A0A5M6DHW8"/>
<dbReference type="SMART" id="SM00327">
    <property type="entry name" value="VWA"/>
    <property type="match status" value="1"/>
</dbReference>
<name>A0A5M6DHW8_9BACT</name>
<accession>A0A5M6DHW8</accession>
<feature type="transmembrane region" description="Helical" evidence="1">
    <location>
        <begin position="56"/>
        <end position="78"/>
    </location>
</feature>
<dbReference type="Proteomes" id="UP000324479">
    <property type="component" value="Unassembled WGS sequence"/>
</dbReference>
<evidence type="ECO:0000259" key="2">
    <source>
        <dbReference type="PROSITE" id="PS50234"/>
    </source>
</evidence>
<dbReference type="Pfam" id="PF07584">
    <property type="entry name" value="BatA"/>
    <property type="match status" value="1"/>
</dbReference>
<proteinExistence type="predicted"/>
<gene>
    <name evidence="3" type="ORF">FYK55_02780</name>
</gene>
<dbReference type="CDD" id="cd00198">
    <property type="entry name" value="vWFA"/>
    <property type="match status" value="1"/>
</dbReference>
<evidence type="ECO:0000313" key="4">
    <source>
        <dbReference type="Proteomes" id="UP000324479"/>
    </source>
</evidence>
<comment type="caution">
    <text evidence="3">The sequence shown here is derived from an EMBL/GenBank/DDBJ whole genome shotgun (WGS) entry which is preliminary data.</text>
</comment>
<protein>
    <submittedName>
        <fullName evidence="3">VWA domain-containing protein</fullName>
    </submittedName>
</protein>
<keyword evidence="1" id="KW-1133">Transmembrane helix</keyword>
<sequence>MSFLAPLYFLGALAVIGPILFHLIRRQPRGEVEFSSLMFLESTPPRLTRRSRLENWWLLLLRCAAILLLALAFARPFFSSTDSTLVDQNRRAVILVMDQSASMRRQGVWDDAISKAQNIIEAADPDTLISVVGFDQVPRNVLTLAESAQIGPESRSETARETLANLQPGWGATDLGAAIRFAADQAAIIDQQSPEESESEAIPALAQIETRIVVLSDLQSGASLESLQGYQWPDRVWADIQTAGPHGGANASLQVLPDTTGEGDASQARELFGDTVRVHVARGEEQASGGATGKALTLKFDGQNGPAATIQVPPGQSRIVNLDVPRQEAASESDLQPFCLRLYGDDDGFDNAFYFVRSKRNDQRVLFVRPDQSEADSPGSETPRREALSFYVQQVPWSDPTREVQLDIVGPAQWQNTLAAADVPLMMFARPPKGDQQTNALRRYVAAGGNVLLVLDQTPDEDQVASLATLLDSPNLTVQAASKEQSDDQPAEFHLIESVRFEDPLIAPLSDPGVNDFSNIRVWNHQVIRGLSDSVSTILRLDDGAPLMVATAVADAKSSGAGRVWVLTSGWQPAQSQFGLSTKFVPIMLGMLGRNRALVNRAFVVGETIDDQTVAEEPGFARGQDETLVAVNVDPRESETDPIDIDRFSQLGVRVSSLESQQQDKQAQRALRDVELESRQGWWQWLILGTIAFLAAETWLSARTSRQAEAA</sequence>
<dbReference type="Gene3D" id="3.40.50.410">
    <property type="entry name" value="von Willebrand factor, type A domain"/>
    <property type="match status" value="1"/>
</dbReference>
<keyword evidence="4" id="KW-1185">Reference proteome</keyword>
<dbReference type="PANTHER" id="PTHR37464">
    <property type="entry name" value="BLL2463 PROTEIN"/>
    <property type="match status" value="1"/>
</dbReference>
<keyword evidence="1" id="KW-0812">Transmembrane</keyword>
<dbReference type="RefSeq" id="WP_150074683.1">
    <property type="nucleotide sequence ID" value="NZ_VWOX01000002.1"/>
</dbReference>